<evidence type="ECO:0000259" key="2">
    <source>
        <dbReference type="Pfam" id="PF00296"/>
    </source>
</evidence>
<dbReference type="PANTHER" id="PTHR43244:SF1">
    <property type="entry name" value="5,10-METHYLENETETRAHYDROMETHANOPTERIN REDUCTASE"/>
    <property type="match status" value="1"/>
</dbReference>
<evidence type="ECO:0000256" key="1">
    <source>
        <dbReference type="ARBA" id="ARBA00023002"/>
    </source>
</evidence>
<dbReference type="SUPFAM" id="SSF51679">
    <property type="entry name" value="Bacterial luciferase-like"/>
    <property type="match status" value="1"/>
</dbReference>
<dbReference type="CDD" id="cd01097">
    <property type="entry name" value="Tetrahydromethanopterin_reductase"/>
    <property type="match status" value="1"/>
</dbReference>
<dbReference type="InterPro" id="IPR036661">
    <property type="entry name" value="Luciferase-like_sf"/>
</dbReference>
<reference evidence="3 4" key="1">
    <citation type="journal article" date="2013" name="Sci. Rep.">
        <title>Extraordinary expansion of a Sorangium cellulosum genome from an alkaline milieu.</title>
        <authorList>
            <person name="Han K."/>
            <person name="Li Z.F."/>
            <person name="Peng R."/>
            <person name="Zhu L.P."/>
            <person name="Zhou T."/>
            <person name="Wang L.G."/>
            <person name="Li S.G."/>
            <person name="Zhang X.B."/>
            <person name="Hu W."/>
            <person name="Wu Z.H."/>
            <person name="Qin N."/>
            <person name="Li Y.Z."/>
        </authorList>
    </citation>
    <scope>NUCLEOTIDE SEQUENCE [LARGE SCALE GENOMIC DNA]</scope>
    <source>
        <strain evidence="3 4">So0157-2</strain>
    </source>
</reference>
<dbReference type="KEGG" id="scu:SCE1572_09500"/>
<dbReference type="eggNOG" id="COG2141">
    <property type="taxonomic scope" value="Bacteria"/>
</dbReference>
<proteinExistence type="predicted"/>
<feature type="domain" description="Luciferase-like" evidence="2">
    <location>
        <begin position="12"/>
        <end position="190"/>
    </location>
</feature>
<keyword evidence="1" id="KW-0560">Oxidoreductase</keyword>
<dbReference type="InterPro" id="IPR011251">
    <property type="entry name" value="Luciferase-like_dom"/>
</dbReference>
<dbReference type="PATRIC" id="fig|1254432.3.peg.2125"/>
<dbReference type="HOGENOM" id="CLU_027853_4_0_7"/>
<protein>
    <recommendedName>
        <fullName evidence="2">Luciferase-like domain-containing protein</fullName>
    </recommendedName>
</protein>
<evidence type="ECO:0000313" key="4">
    <source>
        <dbReference type="Proteomes" id="UP000014803"/>
    </source>
</evidence>
<dbReference type="GO" id="GO:0016705">
    <property type="term" value="F:oxidoreductase activity, acting on paired donors, with incorporation or reduction of molecular oxygen"/>
    <property type="evidence" value="ECO:0007669"/>
    <property type="project" value="InterPro"/>
</dbReference>
<name>S4XNH6_SORCE</name>
<accession>S4XNH6</accession>
<dbReference type="OrthoDB" id="180193at2"/>
<evidence type="ECO:0000313" key="3">
    <source>
        <dbReference type="EMBL" id="AGP34722.1"/>
    </source>
</evidence>
<dbReference type="Pfam" id="PF00296">
    <property type="entry name" value="Bac_luciferase"/>
    <property type="match status" value="1"/>
</dbReference>
<dbReference type="EMBL" id="CP003969">
    <property type="protein sequence ID" value="AGP34722.1"/>
    <property type="molecule type" value="Genomic_DNA"/>
</dbReference>
<dbReference type="STRING" id="1254432.SCE1572_09500"/>
<dbReference type="PANTHER" id="PTHR43244">
    <property type="match status" value="1"/>
</dbReference>
<dbReference type="Proteomes" id="UP000014803">
    <property type="component" value="Chromosome"/>
</dbReference>
<organism evidence="3 4">
    <name type="scientific">Sorangium cellulosum So0157-2</name>
    <dbReference type="NCBI Taxonomy" id="1254432"/>
    <lineage>
        <taxon>Bacteria</taxon>
        <taxon>Pseudomonadati</taxon>
        <taxon>Myxococcota</taxon>
        <taxon>Polyangia</taxon>
        <taxon>Polyangiales</taxon>
        <taxon>Polyangiaceae</taxon>
        <taxon>Sorangium</taxon>
    </lineage>
</organism>
<dbReference type="AlphaFoldDB" id="S4XNH6"/>
<dbReference type="InterPro" id="IPR050564">
    <property type="entry name" value="F420-G6PD/mer"/>
</dbReference>
<dbReference type="Gene3D" id="3.20.20.30">
    <property type="entry name" value="Luciferase-like domain"/>
    <property type="match status" value="1"/>
</dbReference>
<sequence length="194" mass="20981">MRKLAIGYHASHEQLAPSALLRHVRHAEQAGFAASMCSDHFHPWSENQGESGFAWAWLGAALQATSLSFGTVCAPGYRYHPAVIAQAAATLAEMYPGRFWLSIGSGEALNEHITGEKWPDHAERTARLEECAEILRALWRGETVTHRGRVVVEGAKLYTRPAAPPLLLGAAISPATAARVGRWADGLITVSCTT</sequence>
<gene>
    <name evidence="3" type="ORF">SCE1572_09500</name>
</gene>